<dbReference type="KEGG" id="pgin:FRZ67_19070"/>
<evidence type="ECO:0000259" key="10">
    <source>
        <dbReference type="SMART" id="SM00387"/>
    </source>
</evidence>
<evidence type="ECO:0000256" key="7">
    <source>
        <dbReference type="ARBA" id="ARBA00022840"/>
    </source>
</evidence>
<evidence type="ECO:0000256" key="4">
    <source>
        <dbReference type="ARBA" id="ARBA00022679"/>
    </source>
</evidence>
<feature type="domain" description="Histidine kinase/HSP90-like ATPase" evidence="10">
    <location>
        <begin position="154"/>
        <end position="250"/>
    </location>
</feature>
<dbReference type="Proteomes" id="UP000321533">
    <property type="component" value="Chromosome"/>
</dbReference>
<dbReference type="CDD" id="cd16917">
    <property type="entry name" value="HATPase_UhpB-NarQ-NarX-like"/>
    <property type="match status" value="1"/>
</dbReference>
<dbReference type="InterPro" id="IPR050482">
    <property type="entry name" value="Sensor_HK_TwoCompSys"/>
</dbReference>
<dbReference type="InterPro" id="IPR011712">
    <property type="entry name" value="Sig_transdc_His_kin_sub3_dim/P"/>
</dbReference>
<accession>A0A5B8VE40</accession>
<dbReference type="SUPFAM" id="SSF55874">
    <property type="entry name" value="ATPase domain of HSP90 chaperone/DNA topoisomerase II/histidine kinase"/>
    <property type="match status" value="1"/>
</dbReference>
<dbReference type="RefSeq" id="WP_147192182.1">
    <property type="nucleotide sequence ID" value="NZ_CP042435.1"/>
</dbReference>
<keyword evidence="6 11" id="KW-0418">Kinase</keyword>
<protein>
    <recommendedName>
        <fullName evidence="2">histidine kinase</fullName>
        <ecNumber evidence="2">2.7.13.3</ecNumber>
    </recommendedName>
</protein>
<comment type="catalytic activity">
    <reaction evidence="1">
        <text>ATP + protein L-histidine = ADP + protein N-phospho-L-histidine.</text>
        <dbReference type="EC" id="2.7.13.3"/>
    </reaction>
</comment>
<feature type="transmembrane region" description="Helical" evidence="9">
    <location>
        <begin position="12"/>
        <end position="31"/>
    </location>
</feature>
<dbReference type="Gene3D" id="1.20.5.1930">
    <property type="match status" value="1"/>
</dbReference>
<dbReference type="GO" id="GO:0016020">
    <property type="term" value="C:membrane"/>
    <property type="evidence" value="ECO:0007669"/>
    <property type="project" value="InterPro"/>
</dbReference>
<evidence type="ECO:0000256" key="6">
    <source>
        <dbReference type="ARBA" id="ARBA00022777"/>
    </source>
</evidence>
<gene>
    <name evidence="11" type="ORF">FRZ67_19070</name>
</gene>
<dbReference type="PANTHER" id="PTHR24421:SF10">
    <property type="entry name" value="NITRATE_NITRITE SENSOR PROTEIN NARQ"/>
    <property type="match status" value="1"/>
</dbReference>
<dbReference type="InterPro" id="IPR036890">
    <property type="entry name" value="HATPase_C_sf"/>
</dbReference>
<dbReference type="SMART" id="SM00387">
    <property type="entry name" value="HATPase_c"/>
    <property type="match status" value="1"/>
</dbReference>
<keyword evidence="5" id="KW-0547">Nucleotide-binding</keyword>
<reference evidence="11 12" key="1">
    <citation type="journal article" date="2016" name="Int. J. Syst. Evol. Microbiol.">
        <title>Panacibacter ginsenosidivorans gen. nov., sp. nov., with ginsenoside converting activity isolated from soil of a ginseng field.</title>
        <authorList>
            <person name="Siddiqi M.Z."/>
            <person name="Muhammad Shafi S."/>
            <person name="Choi K.D."/>
            <person name="Im W.T."/>
        </authorList>
    </citation>
    <scope>NUCLEOTIDE SEQUENCE [LARGE SCALE GENOMIC DNA]</scope>
    <source>
        <strain evidence="11 12">Gsoil1550</strain>
    </source>
</reference>
<evidence type="ECO:0000313" key="12">
    <source>
        <dbReference type="Proteomes" id="UP000321533"/>
    </source>
</evidence>
<evidence type="ECO:0000313" key="11">
    <source>
        <dbReference type="EMBL" id="QEC69305.1"/>
    </source>
</evidence>
<evidence type="ECO:0000256" key="9">
    <source>
        <dbReference type="SAM" id="Phobius"/>
    </source>
</evidence>
<dbReference type="Pfam" id="PF07730">
    <property type="entry name" value="HisKA_3"/>
    <property type="match status" value="1"/>
</dbReference>
<sequence>MYPEERRIIYAVLIAVIVLAALITFFVVSVIRYNRKRMSVQQEKTMTDILSLEKERARFAADLHDDLGGTLSAIKLKLQRLPMPDNDGAVLLTEVEQHIDDCMQKLREVAFSMMPRQLQRKGINEAIQEMIVRMNHDDSIKINLCSEALSLDKEKEIHIFRITQEILNNIWKHANATEITLELLDQDKKIVLHIADNGIGFDKNWVFKNSNGLGLHNIMARVEILGARIFLQSGKNIKGTDYFIEIPNNHEYNANHKNIDS</sequence>
<keyword evidence="7" id="KW-0067">ATP-binding</keyword>
<evidence type="ECO:0000256" key="5">
    <source>
        <dbReference type="ARBA" id="ARBA00022741"/>
    </source>
</evidence>
<keyword evidence="9" id="KW-1133">Transmembrane helix</keyword>
<dbReference type="PANTHER" id="PTHR24421">
    <property type="entry name" value="NITRATE/NITRITE SENSOR PROTEIN NARX-RELATED"/>
    <property type="match status" value="1"/>
</dbReference>
<dbReference type="InterPro" id="IPR003594">
    <property type="entry name" value="HATPase_dom"/>
</dbReference>
<dbReference type="AlphaFoldDB" id="A0A5B8VE40"/>
<dbReference type="GO" id="GO:0005524">
    <property type="term" value="F:ATP binding"/>
    <property type="evidence" value="ECO:0007669"/>
    <property type="project" value="UniProtKB-KW"/>
</dbReference>
<dbReference type="OrthoDB" id="9760839at2"/>
<keyword evidence="9" id="KW-0812">Transmembrane</keyword>
<dbReference type="GO" id="GO:0046983">
    <property type="term" value="F:protein dimerization activity"/>
    <property type="evidence" value="ECO:0007669"/>
    <property type="project" value="InterPro"/>
</dbReference>
<evidence type="ECO:0000256" key="2">
    <source>
        <dbReference type="ARBA" id="ARBA00012438"/>
    </source>
</evidence>
<name>A0A5B8VE40_9BACT</name>
<keyword evidence="8" id="KW-0902">Two-component regulatory system</keyword>
<keyword evidence="3" id="KW-0597">Phosphoprotein</keyword>
<dbReference type="EC" id="2.7.13.3" evidence="2"/>
<keyword evidence="9" id="KW-0472">Membrane</keyword>
<proteinExistence type="predicted"/>
<evidence type="ECO:0000256" key="1">
    <source>
        <dbReference type="ARBA" id="ARBA00000085"/>
    </source>
</evidence>
<organism evidence="11 12">
    <name type="scientific">Panacibacter ginsenosidivorans</name>
    <dbReference type="NCBI Taxonomy" id="1813871"/>
    <lineage>
        <taxon>Bacteria</taxon>
        <taxon>Pseudomonadati</taxon>
        <taxon>Bacteroidota</taxon>
        <taxon>Chitinophagia</taxon>
        <taxon>Chitinophagales</taxon>
        <taxon>Chitinophagaceae</taxon>
        <taxon>Panacibacter</taxon>
    </lineage>
</organism>
<dbReference type="GO" id="GO:0000155">
    <property type="term" value="F:phosphorelay sensor kinase activity"/>
    <property type="evidence" value="ECO:0007669"/>
    <property type="project" value="InterPro"/>
</dbReference>
<keyword evidence="4" id="KW-0808">Transferase</keyword>
<evidence type="ECO:0000256" key="3">
    <source>
        <dbReference type="ARBA" id="ARBA00022553"/>
    </source>
</evidence>
<dbReference type="EMBL" id="CP042435">
    <property type="protein sequence ID" value="QEC69305.1"/>
    <property type="molecule type" value="Genomic_DNA"/>
</dbReference>
<dbReference type="Pfam" id="PF02518">
    <property type="entry name" value="HATPase_c"/>
    <property type="match status" value="1"/>
</dbReference>
<dbReference type="Gene3D" id="3.30.565.10">
    <property type="entry name" value="Histidine kinase-like ATPase, C-terminal domain"/>
    <property type="match status" value="1"/>
</dbReference>
<keyword evidence="12" id="KW-1185">Reference proteome</keyword>
<evidence type="ECO:0000256" key="8">
    <source>
        <dbReference type="ARBA" id="ARBA00023012"/>
    </source>
</evidence>